<feature type="transmembrane region" description="Helical" evidence="8">
    <location>
        <begin position="270"/>
        <end position="288"/>
    </location>
</feature>
<keyword evidence="2" id="KW-0813">Transport</keyword>
<feature type="transmembrane region" description="Helical" evidence="8">
    <location>
        <begin position="140"/>
        <end position="161"/>
    </location>
</feature>
<feature type="transmembrane region" description="Helical" evidence="8">
    <location>
        <begin position="105"/>
        <end position="128"/>
    </location>
</feature>
<feature type="transmembrane region" description="Helical" evidence="8">
    <location>
        <begin position="27"/>
        <end position="47"/>
    </location>
</feature>
<organism evidence="9 10">
    <name type="scientific">Toxoplasma gondii</name>
    <dbReference type="NCBI Taxonomy" id="5811"/>
    <lineage>
        <taxon>Eukaryota</taxon>
        <taxon>Sar</taxon>
        <taxon>Alveolata</taxon>
        <taxon>Apicomplexa</taxon>
        <taxon>Conoidasida</taxon>
        <taxon>Coccidia</taxon>
        <taxon>Eucoccidiorida</taxon>
        <taxon>Eimeriorina</taxon>
        <taxon>Sarcocystidae</taxon>
        <taxon>Toxoplasma</taxon>
    </lineage>
</organism>
<evidence type="ECO:0000256" key="5">
    <source>
        <dbReference type="ARBA" id="ARBA00022989"/>
    </source>
</evidence>
<feature type="transmembrane region" description="Helical" evidence="8">
    <location>
        <begin position="173"/>
        <end position="194"/>
    </location>
</feature>
<dbReference type="Pfam" id="PF07690">
    <property type="entry name" value="MFS_1"/>
    <property type="match status" value="1"/>
</dbReference>
<dbReference type="EMBL" id="JAAUHK010000195">
    <property type="protein sequence ID" value="KAF4639999.1"/>
    <property type="molecule type" value="Genomic_DNA"/>
</dbReference>
<dbReference type="Gene3D" id="1.20.1250.20">
    <property type="entry name" value="MFS general substrate transporter like domains"/>
    <property type="match status" value="1"/>
</dbReference>
<dbReference type="VEuPathDB" id="ToxoDB:TGME49_215385"/>
<evidence type="ECO:0000256" key="1">
    <source>
        <dbReference type="ARBA" id="ARBA00004651"/>
    </source>
</evidence>
<feature type="transmembrane region" description="Helical" evidence="8">
    <location>
        <begin position="396"/>
        <end position="415"/>
    </location>
</feature>
<dbReference type="Proteomes" id="UP000557509">
    <property type="component" value="Unassembled WGS sequence"/>
</dbReference>
<feature type="transmembrane region" description="Helical" evidence="8">
    <location>
        <begin position="53"/>
        <end position="73"/>
    </location>
</feature>
<feature type="transmembrane region" description="Helical" evidence="8">
    <location>
        <begin position="300"/>
        <end position="333"/>
    </location>
</feature>
<feature type="transmembrane region" description="Helical" evidence="8">
    <location>
        <begin position="229"/>
        <end position="250"/>
    </location>
</feature>
<protein>
    <submittedName>
        <fullName evidence="9">Transporter, major facilitator family protein</fullName>
    </submittedName>
</protein>
<keyword evidence="5 8" id="KW-1133">Transmembrane helix</keyword>
<keyword evidence="3" id="KW-1003">Cell membrane</keyword>
<dbReference type="SUPFAM" id="SSF103473">
    <property type="entry name" value="MFS general substrate transporter"/>
    <property type="match status" value="1"/>
</dbReference>
<evidence type="ECO:0000256" key="8">
    <source>
        <dbReference type="SAM" id="Phobius"/>
    </source>
</evidence>
<dbReference type="GO" id="GO:0005886">
    <property type="term" value="C:plasma membrane"/>
    <property type="evidence" value="ECO:0007669"/>
    <property type="project" value="UniProtKB-SubCell"/>
</dbReference>
<dbReference type="InterPro" id="IPR036259">
    <property type="entry name" value="MFS_trans_sf"/>
</dbReference>
<evidence type="ECO:0000313" key="10">
    <source>
        <dbReference type="Proteomes" id="UP000557509"/>
    </source>
</evidence>
<dbReference type="GO" id="GO:0022857">
    <property type="term" value="F:transmembrane transporter activity"/>
    <property type="evidence" value="ECO:0007669"/>
    <property type="project" value="InterPro"/>
</dbReference>
<feature type="region of interest" description="Disordered" evidence="7">
    <location>
        <begin position="440"/>
        <end position="460"/>
    </location>
</feature>
<keyword evidence="4 8" id="KW-0812">Transmembrane</keyword>
<evidence type="ECO:0000256" key="6">
    <source>
        <dbReference type="ARBA" id="ARBA00023136"/>
    </source>
</evidence>
<dbReference type="InterPro" id="IPR050171">
    <property type="entry name" value="MFS_Transporters"/>
</dbReference>
<proteinExistence type="predicted"/>
<sequence>MTGTASALLKAPRELSIILACEFADSFSTFALDYVFVLFLSSIFSFSDQLAGWLYGMYGLMVLVYGVVLGPLIDNIGVKWALVVGSIFATVGRLSMVFVSEAALLLVVLWTVLPMGVAMTSNVLKLGIRRYTTKANRSPAFDCSYFTINCAALSSAVLLTGTRACASQYGPYYRLYLLLAFSCCLIQFILACCLREIVVREGTHDVRDFCIEASHPAEIIKGVCKSPNFWKFVGISLLICTGVGTCLRHFGSTFPKTFTRVNGPNAPFELVLSINPLLIMSMMPLVSLSRLNHYMPTYELLVLGSAISALSMFVMGVSSSIAAAVISIALFTVGEMIWAPRFLEMSVMVGEEGREGTVIALTGFPKFISRLLAGGSSGYLLQRYCPQQGICQSGGMVWSLIGLLAVTTPVALLTLRKSLDTNSRTPCDTETAQVLLKRQAAPSGQDDLPSRNVKLSSDST</sequence>
<gene>
    <name evidence="9" type="ORF">TGRH88_039240</name>
</gene>
<comment type="caution">
    <text evidence="9">The sequence shown here is derived from an EMBL/GenBank/DDBJ whole genome shotgun (WGS) entry which is preliminary data.</text>
</comment>
<evidence type="ECO:0000313" key="9">
    <source>
        <dbReference type="EMBL" id="KAF4639999.1"/>
    </source>
</evidence>
<evidence type="ECO:0000256" key="4">
    <source>
        <dbReference type="ARBA" id="ARBA00022692"/>
    </source>
</evidence>
<reference evidence="9 10" key="1">
    <citation type="submission" date="2020-03" db="EMBL/GenBank/DDBJ databases">
        <title>Genome sequence of Toxoplasma gondii RH-88 strain.</title>
        <authorList>
            <person name="Lorenzi H.A."/>
            <person name="Venepally P."/>
            <person name="Rozenberg A."/>
            <person name="Sibley D."/>
        </authorList>
    </citation>
    <scope>NUCLEOTIDE SEQUENCE [LARGE SCALE GENOMIC DNA]</scope>
    <source>
        <strain evidence="9 10">RH-88</strain>
    </source>
</reference>
<evidence type="ECO:0000256" key="7">
    <source>
        <dbReference type="SAM" id="MobiDB-lite"/>
    </source>
</evidence>
<keyword evidence="6 8" id="KW-0472">Membrane</keyword>
<dbReference type="PANTHER" id="PTHR23517:SF3">
    <property type="entry name" value="INTEGRAL MEMBRANE TRANSPORT PROTEIN"/>
    <property type="match status" value="1"/>
</dbReference>
<comment type="subcellular location">
    <subcellularLocation>
        <location evidence="1">Cell membrane</location>
        <topology evidence="1">Multi-pass membrane protein</topology>
    </subcellularLocation>
</comment>
<dbReference type="PANTHER" id="PTHR23517">
    <property type="entry name" value="RESISTANCE PROTEIN MDTM, PUTATIVE-RELATED-RELATED"/>
    <property type="match status" value="1"/>
</dbReference>
<accession>A0A7J6JZ67</accession>
<keyword evidence="10" id="KW-1185">Reference proteome</keyword>
<evidence type="ECO:0000256" key="2">
    <source>
        <dbReference type="ARBA" id="ARBA00022448"/>
    </source>
</evidence>
<dbReference type="AlphaFoldDB" id="A0A7J6JZ67"/>
<name>A0A7J6JZ67_TOXGO</name>
<feature type="transmembrane region" description="Helical" evidence="8">
    <location>
        <begin position="80"/>
        <end position="99"/>
    </location>
</feature>
<evidence type="ECO:0000256" key="3">
    <source>
        <dbReference type="ARBA" id="ARBA00022475"/>
    </source>
</evidence>
<dbReference type="InterPro" id="IPR011701">
    <property type="entry name" value="MFS"/>
</dbReference>